<dbReference type="PROSITE" id="PS00676">
    <property type="entry name" value="SIGMA54_INTERACT_2"/>
    <property type="match status" value="1"/>
</dbReference>
<dbReference type="Pfam" id="PF00158">
    <property type="entry name" value="Sigma54_activat"/>
    <property type="match status" value="1"/>
</dbReference>
<dbReference type="InterPro" id="IPR002078">
    <property type="entry name" value="Sigma_54_int"/>
</dbReference>
<dbReference type="PROSITE" id="PS50045">
    <property type="entry name" value="SIGMA54_INTERACT_4"/>
    <property type="match status" value="1"/>
</dbReference>
<evidence type="ECO:0000313" key="7">
    <source>
        <dbReference type="EMBL" id="PST35715.1"/>
    </source>
</evidence>
<evidence type="ECO:0000256" key="4">
    <source>
        <dbReference type="ARBA" id="ARBA00023125"/>
    </source>
</evidence>
<dbReference type="InterPro" id="IPR025662">
    <property type="entry name" value="Sigma_54_int_dom_ATP-bd_1"/>
</dbReference>
<keyword evidence="4" id="KW-0238">DNA-binding</keyword>
<dbReference type="InterPro" id="IPR003593">
    <property type="entry name" value="AAA+_ATPase"/>
</dbReference>
<dbReference type="CDD" id="cd00009">
    <property type="entry name" value="AAA"/>
    <property type="match status" value="1"/>
</dbReference>
<dbReference type="InterPro" id="IPR009057">
    <property type="entry name" value="Homeodomain-like_sf"/>
</dbReference>
<proteinExistence type="predicted"/>
<dbReference type="SMART" id="SM00382">
    <property type="entry name" value="AAA"/>
    <property type="match status" value="1"/>
</dbReference>
<dbReference type="InterPro" id="IPR058031">
    <property type="entry name" value="AAA_lid_NorR"/>
</dbReference>
<evidence type="ECO:0000256" key="1">
    <source>
        <dbReference type="ARBA" id="ARBA00022741"/>
    </source>
</evidence>
<dbReference type="Gene3D" id="1.10.8.60">
    <property type="match status" value="1"/>
</dbReference>
<dbReference type="Pfam" id="PF02954">
    <property type="entry name" value="HTH_8"/>
    <property type="match status" value="1"/>
</dbReference>
<dbReference type="GO" id="GO:0005524">
    <property type="term" value="F:ATP binding"/>
    <property type="evidence" value="ECO:0007669"/>
    <property type="project" value="UniProtKB-KW"/>
</dbReference>
<reference evidence="7 8" key="1">
    <citation type="submission" date="2018-03" db="EMBL/GenBank/DDBJ databases">
        <title>Lachnoclostridium SNUG30386 gen.nov., sp.nov., isolated from human faeces.</title>
        <authorList>
            <person name="Seo B."/>
            <person name="Jeon K."/>
            <person name="Ko G."/>
        </authorList>
    </citation>
    <scope>NUCLEOTIDE SEQUENCE [LARGE SCALE GENOMIC DNA]</scope>
    <source>
        <strain evidence="7 8">SNUG30386</strain>
    </source>
</reference>
<protein>
    <submittedName>
        <fullName evidence="7">Transcriptional regulator</fullName>
    </submittedName>
</protein>
<comment type="caution">
    <text evidence="7">The sequence shown here is derived from an EMBL/GenBank/DDBJ whole genome shotgun (WGS) entry which is preliminary data.</text>
</comment>
<dbReference type="PRINTS" id="PR01590">
    <property type="entry name" value="HTHFIS"/>
</dbReference>
<accession>A0A2T3FKB1</accession>
<sequence length="484" mass="54164">MEFLRQLFHGKGYIDGITIINLDGEILFSAKLNSKFSNRKEREAYQALVGQNFFDVFENLNAKNSSMIRAMEVGLPVYVENQLLQTKGQEGIHISSLSIPIKSGRAVVGAIDLSMEEMTDGEEEPESVELTSEQIPVGGAGKLKKHSGASFTMEDIIAVDEKMKNARDYIPVVAACDLPVMIYGETGTGKEVFAQSIHNASERRDKPFIAQNCAALPDTLLESILFGTSKGAFTGAMENKGLFELADGGTLFLDEINSMPLFLQSKLLRVLQDGSFRSLGGSETKRTNVKIIAATNVEPLEAIEKGQLRRDIYYRLSMMSIRIPPLRERKADIGHFVKFYVNKHNGTFHKQVQYVSKDLLKKLEEYDWPGNVRELEHVIVYGMSMVDETSALLQYKDIKGKLLLEKQADRKKAPESLEEVPKLCSSLREAVAAYEEKLIWQALEAAHGNISEAARILDVPRQTLQRKASQLRGEKAKEKQEKEI</sequence>
<dbReference type="SUPFAM" id="SSF52540">
    <property type="entry name" value="P-loop containing nucleoside triphosphate hydrolases"/>
    <property type="match status" value="1"/>
</dbReference>
<name>A0A2T3FKB1_9CLOT</name>
<keyword evidence="8" id="KW-1185">Reference proteome</keyword>
<dbReference type="EMBL" id="PYLO01000007">
    <property type="protein sequence ID" value="PST35715.1"/>
    <property type="molecule type" value="Genomic_DNA"/>
</dbReference>
<dbReference type="SUPFAM" id="SSF46689">
    <property type="entry name" value="Homeodomain-like"/>
    <property type="match status" value="1"/>
</dbReference>
<dbReference type="PROSITE" id="PS00688">
    <property type="entry name" value="SIGMA54_INTERACT_3"/>
    <property type="match status" value="1"/>
</dbReference>
<dbReference type="RefSeq" id="WP_107001825.1">
    <property type="nucleotide sequence ID" value="NZ_DBFCBK010000024.1"/>
</dbReference>
<dbReference type="GO" id="GO:0043565">
    <property type="term" value="F:sequence-specific DNA binding"/>
    <property type="evidence" value="ECO:0007669"/>
    <property type="project" value="InterPro"/>
</dbReference>
<dbReference type="InterPro" id="IPR025944">
    <property type="entry name" value="Sigma_54_int_dom_CS"/>
</dbReference>
<keyword evidence="5" id="KW-0804">Transcription</keyword>
<dbReference type="PANTHER" id="PTHR32071:SF74">
    <property type="entry name" value="TRANSCRIPTIONAL ACTIVATOR ROCR"/>
    <property type="match status" value="1"/>
</dbReference>
<dbReference type="GO" id="GO:0006355">
    <property type="term" value="P:regulation of DNA-templated transcription"/>
    <property type="evidence" value="ECO:0007669"/>
    <property type="project" value="InterPro"/>
</dbReference>
<dbReference type="AlphaFoldDB" id="A0A2T3FKB1"/>
<gene>
    <name evidence="7" type="ORF">C7U56_14555</name>
</gene>
<evidence type="ECO:0000256" key="5">
    <source>
        <dbReference type="ARBA" id="ARBA00023163"/>
    </source>
</evidence>
<organism evidence="7 8">
    <name type="scientific">Clostridium fessum</name>
    <dbReference type="NCBI Taxonomy" id="2126740"/>
    <lineage>
        <taxon>Bacteria</taxon>
        <taxon>Bacillati</taxon>
        <taxon>Bacillota</taxon>
        <taxon>Clostridia</taxon>
        <taxon>Eubacteriales</taxon>
        <taxon>Clostridiaceae</taxon>
        <taxon>Clostridium</taxon>
    </lineage>
</organism>
<dbReference type="Gene3D" id="3.40.50.300">
    <property type="entry name" value="P-loop containing nucleotide triphosphate hydrolases"/>
    <property type="match status" value="1"/>
</dbReference>
<evidence type="ECO:0000256" key="2">
    <source>
        <dbReference type="ARBA" id="ARBA00022840"/>
    </source>
</evidence>
<dbReference type="InterPro" id="IPR025943">
    <property type="entry name" value="Sigma_54_int_dom_ATP-bd_2"/>
</dbReference>
<keyword evidence="3" id="KW-0805">Transcription regulation</keyword>
<keyword evidence="2" id="KW-0067">ATP-binding</keyword>
<dbReference type="PANTHER" id="PTHR32071">
    <property type="entry name" value="TRANSCRIPTIONAL REGULATORY PROTEIN"/>
    <property type="match status" value="1"/>
</dbReference>
<dbReference type="PROSITE" id="PS00675">
    <property type="entry name" value="SIGMA54_INTERACT_1"/>
    <property type="match status" value="1"/>
</dbReference>
<dbReference type="Gene3D" id="1.10.10.60">
    <property type="entry name" value="Homeodomain-like"/>
    <property type="match status" value="1"/>
</dbReference>
<dbReference type="Pfam" id="PF25601">
    <property type="entry name" value="AAA_lid_14"/>
    <property type="match status" value="1"/>
</dbReference>
<evidence type="ECO:0000256" key="3">
    <source>
        <dbReference type="ARBA" id="ARBA00023015"/>
    </source>
</evidence>
<evidence type="ECO:0000259" key="6">
    <source>
        <dbReference type="PROSITE" id="PS50045"/>
    </source>
</evidence>
<dbReference type="Proteomes" id="UP000241048">
    <property type="component" value="Unassembled WGS sequence"/>
</dbReference>
<dbReference type="FunFam" id="3.40.50.300:FF:000006">
    <property type="entry name" value="DNA-binding transcriptional regulator NtrC"/>
    <property type="match status" value="1"/>
</dbReference>
<dbReference type="InterPro" id="IPR027417">
    <property type="entry name" value="P-loop_NTPase"/>
</dbReference>
<dbReference type="InterPro" id="IPR002197">
    <property type="entry name" value="HTH_Fis"/>
</dbReference>
<feature type="domain" description="Sigma-54 factor interaction" evidence="6">
    <location>
        <begin position="156"/>
        <end position="384"/>
    </location>
</feature>
<evidence type="ECO:0000313" key="8">
    <source>
        <dbReference type="Proteomes" id="UP000241048"/>
    </source>
</evidence>
<keyword evidence="1" id="KW-0547">Nucleotide-binding</keyword>